<sequence length="194" mass="22130">MKKRIAVALLSLLAVMQFSASAQEVAVKTNLIYDATLTINAGVEARLAPKWTFDLSGNFNGWKVNEHYWKHWLIQPEARYWLCETFQGHFFAAHALGGQFNLGNIHNSIKFLGSDFSKLTDRRYQGWMVGAGVAYGYSWILNRHWNIEAEFGFGYIYTHYDVYPCAKCGTKIAKDRSHNYVGPTKAAINLVYTF</sequence>
<dbReference type="Proteomes" id="UP000297031">
    <property type="component" value="Chromosome"/>
</dbReference>
<proteinExistence type="predicted"/>
<gene>
    <name evidence="2" type="ORF">E7746_01280</name>
</gene>
<name>A0A4P7VEH4_9BACT</name>
<dbReference type="AlphaFoldDB" id="A0A4P7VEH4"/>
<dbReference type="SUPFAM" id="SSF103515">
    <property type="entry name" value="Autotransporter"/>
    <property type="match status" value="1"/>
</dbReference>
<dbReference type="Pfam" id="PF12099">
    <property type="entry name" value="DUF3575"/>
    <property type="match status" value="1"/>
</dbReference>
<dbReference type="EMBL" id="CP039393">
    <property type="protein sequence ID" value="QCD34606.1"/>
    <property type="molecule type" value="Genomic_DNA"/>
</dbReference>
<dbReference type="OrthoDB" id="1060107at2"/>
<feature type="chain" id="PRO_5020682690" evidence="1">
    <location>
        <begin position="23"/>
        <end position="194"/>
    </location>
</feature>
<accession>A0A4P7VEH4</accession>
<keyword evidence="1" id="KW-0732">Signal</keyword>
<dbReference type="InterPro" id="IPR036709">
    <property type="entry name" value="Autotransporte_beta_dom_sf"/>
</dbReference>
<feature type="signal peptide" evidence="1">
    <location>
        <begin position="1"/>
        <end position="22"/>
    </location>
</feature>
<dbReference type="InterPro" id="IPR021958">
    <property type="entry name" value="DUF3575"/>
</dbReference>
<dbReference type="KEGG" id="mgod:E7746_01280"/>
<dbReference type="RefSeq" id="WP_123395248.1">
    <property type="nucleotide sequence ID" value="NZ_CANQMU010000018.1"/>
</dbReference>
<reference evidence="2 3" key="1">
    <citation type="submission" date="2019-02" db="EMBL/GenBank/DDBJ databases">
        <title>Isolation and identification of novel species under the genus Muribaculum.</title>
        <authorList>
            <person name="Miyake S."/>
            <person name="Ding Y."/>
            <person name="Low A."/>
            <person name="Soh M."/>
            <person name="Seedorf H."/>
        </authorList>
    </citation>
    <scope>NUCLEOTIDE SEQUENCE [LARGE SCALE GENOMIC DNA]</scope>
    <source>
        <strain evidence="2 3">TLL-A4</strain>
    </source>
</reference>
<evidence type="ECO:0000313" key="2">
    <source>
        <dbReference type="EMBL" id="QCD34606.1"/>
    </source>
</evidence>
<keyword evidence="3" id="KW-1185">Reference proteome</keyword>
<evidence type="ECO:0000313" key="3">
    <source>
        <dbReference type="Proteomes" id="UP000297031"/>
    </source>
</evidence>
<organism evidence="2 3">
    <name type="scientific">Muribaculum gordoncarteri</name>
    <dbReference type="NCBI Taxonomy" id="2530390"/>
    <lineage>
        <taxon>Bacteria</taxon>
        <taxon>Pseudomonadati</taxon>
        <taxon>Bacteroidota</taxon>
        <taxon>Bacteroidia</taxon>
        <taxon>Bacteroidales</taxon>
        <taxon>Muribaculaceae</taxon>
        <taxon>Muribaculum</taxon>
    </lineage>
</organism>
<dbReference type="Gene3D" id="2.40.128.130">
    <property type="entry name" value="Autotransporter beta-domain"/>
    <property type="match status" value="1"/>
</dbReference>
<protein>
    <submittedName>
        <fullName evidence="2">DUF3575 domain-containing protein</fullName>
    </submittedName>
</protein>
<evidence type="ECO:0000256" key="1">
    <source>
        <dbReference type="SAM" id="SignalP"/>
    </source>
</evidence>